<dbReference type="Pfam" id="PF03706">
    <property type="entry name" value="LPG_synthase_TM"/>
    <property type="match status" value="1"/>
</dbReference>
<comment type="subcellular location">
    <subcellularLocation>
        <location evidence="1">Cell membrane</location>
        <topology evidence="1">Multi-pass membrane protein</topology>
    </subcellularLocation>
</comment>
<feature type="transmembrane region" description="Helical" evidence="7">
    <location>
        <begin position="306"/>
        <end position="323"/>
    </location>
</feature>
<dbReference type="RefSeq" id="WP_061606425.1">
    <property type="nucleotide sequence ID" value="NZ_JEMA01000271.1"/>
</dbReference>
<evidence type="ECO:0000256" key="2">
    <source>
        <dbReference type="ARBA" id="ARBA00022475"/>
    </source>
</evidence>
<sequence length="356" mass="35889">MKDRPASLVDLPAAPPPDAPPAPPKIPDAPPEPAPGAPGPLQGIGGPLARARAALRPVMLVAAALFIGLAARDLARRWESGESIEVRPAFVALSVLPLALGAVVLGLGWAWLLEELTGRSIPRWPAIALHIESQAARYIPGKVGVPLTRMLGAPRIGTTSAVVGSSFAVELISFVSVGAMVGLGLLAAGGEQVAGVSALIGRWSLPVPLALGVVLVALMTVDRARAPARVRKLLAAEGRGPLMPARLPLAHAAYWLTWAAHGTCAALAVGATPGAALGGSGLFVLAPIVGFLALATPGGIGVREALLSVGLAPAVGPAAALGAAVMSRATSLAVDVGGWLAARLLSGRRGAEPRRR</sequence>
<dbReference type="InterPro" id="IPR022791">
    <property type="entry name" value="L-PG_synthase/AglD"/>
</dbReference>
<evidence type="ECO:0000256" key="3">
    <source>
        <dbReference type="ARBA" id="ARBA00022692"/>
    </source>
</evidence>
<reference evidence="8 9" key="1">
    <citation type="submission" date="2014-02" db="EMBL/GenBank/DDBJ databases">
        <title>The small core and large imbalanced accessory genome model reveals a collaborative survival strategy of Sorangium cellulosum strains in nature.</title>
        <authorList>
            <person name="Han K."/>
            <person name="Peng R."/>
            <person name="Blom J."/>
            <person name="Li Y.-Z."/>
        </authorList>
    </citation>
    <scope>NUCLEOTIDE SEQUENCE [LARGE SCALE GENOMIC DNA]</scope>
    <source>
        <strain evidence="8 9">So0008-312</strain>
    </source>
</reference>
<proteinExistence type="predicted"/>
<evidence type="ECO:0000256" key="5">
    <source>
        <dbReference type="ARBA" id="ARBA00023136"/>
    </source>
</evidence>
<evidence type="ECO:0000256" key="6">
    <source>
        <dbReference type="SAM" id="MobiDB-lite"/>
    </source>
</evidence>
<gene>
    <name evidence="8" type="ORF">BE15_25140</name>
</gene>
<comment type="caution">
    <text evidence="8">The sequence shown here is derived from an EMBL/GenBank/DDBJ whole genome shotgun (WGS) entry which is preliminary data.</text>
</comment>
<keyword evidence="5 7" id="KW-0472">Membrane</keyword>
<keyword evidence="3 7" id="KW-0812">Transmembrane</keyword>
<keyword evidence="4 7" id="KW-1133">Transmembrane helix</keyword>
<organism evidence="8 9">
    <name type="scientific">Sorangium cellulosum</name>
    <name type="common">Polyangium cellulosum</name>
    <dbReference type="NCBI Taxonomy" id="56"/>
    <lineage>
        <taxon>Bacteria</taxon>
        <taxon>Pseudomonadati</taxon>
        <taxon>Myxococcota</taxon>
        <taxon>Polyangia</taxon>
        <taxon>Polyangiales</taxon>
        <taxon>Polyangiaceae</taxon>
        <taxon>Sorangium</taxon>
    </lineage>
</organism>
<dbReference type="GO" id="GO:0005886">
    <property type="term" value="C:plasma membrane"/>
    <property type="evidence" value="ECO:0007669"/>
    <property type="project" value="UniProtKB-SubCell"/>
</dbReference>
<feature type="transmembrane region" description="Helical" evidence="7">
    <location>
        <begin position="91"/>
        <end position="113"/>
    </location>
</feature>
<evidence type="ECO:0000313" key="8">
    <source>
        <dbReference type="EMBL" id="KYF72330.1"/>
    </source>
</evidence>
<accession>A0A150QWH8</accession>
<feature type="transmembrane region" description="Helical" evidence="7">
    <location>
        <begin position="200"/>
        <end position="221"/>
    </location>
</feature>
<evidence type="ECO:0000256" key="4">
    <source>
        <dbReference type="ARBA" id="ARBA00022989"/>
    </source>
</evidence>
<feature type="region of interest" description="Disordered" evidence="6">
    <location>
        <begin position="1"/>
        <end position="43"/>
    </location>
</feature>
<feature type="compositionally biased region" description="Pro residues" evidence="6">
    <location>
        <begin position="13"/>
        <end position="38"/>
    </location>
</feature>
<name>A0A150QWH8_SORCE</name>
<dbReference type="EMBL" id="JEMA01000271">
    <property type="protein sequence ID" value="KYF72330.1"/>
    <property type="molecule type" value="Genomic_DNA"/>
</dbReference>
<dbReference type="OrthoDB" id="5512504at2"/>
<feature type="transmembrane region" description="Helical" evidence="7">
    <location>
        <begin position="53"/>
        <end position="71"/>
    </location>
</feature>
<evidence type="ECO:0000313" key="9">
    <source>
        <dbReference type="Proteomes" id="UP000075260"/>
    </source>
</evidence>
<feature type="transmembrane region" description="Helical" evidence="7">
    <location>
        <begin position="275"/>
        <end position="294"/>
    </location>
</feature>
<evidence type="ECO:0000256" key="1">
    <source>
        <dbReference type="ARBA" id="ARBA00004651"/>
    </source>
</evidence>
<feature type="transmembrane region" description="Helical" evidence="7">
    <location>
        <begin position="167"/>
        <end position="188"/>
    </location>
</feature>
<protein>
    <submittedName>
        <fullName evidence="8">Uncharacterized protein</fullName>
    </submittedName>
</protein>
<evidence type="ECO:0000256" key="7">
    <source>
        <dbReference type="SAM" id="Phobius"/>
    </source>
</evidence>
<dbReference type="AlphaFoldDB" id="A0A150QWH8"/>
<dbReference type="Proteomes" id="UP000075260">
    <property type="component" value="Unassembled WGS sequence"/>
</dbReference>
<keyword evidence="2" id="KW-1003">Cell membrane</keyword>